<dbReference type="AlphaFoldDB" id="A0A5B9QRG7"/>
<protein>
    <recommendedName>
        <fullName evidence="1">non-specific serine/threonine protein kinase</fullName>
        <ecNumber evidence="1">2.7.11.1</ecNumber>
    </recommendedName>
</protein>
<evidence type="ECO:0000256" key="6">
    <source>
        <dbReference type="ARBA" id="ARBA00022840"/>
    </source>
</evidence>
<dbReference type="CDD" id="cd14014">
    <property type="entry name" value="STKc_PknB_like"/>
    <property type="match status" value="1"/>
</dbReference>
<keyword evidence="4 7" id="KW-0547">Nucleotide-binding</keyword>
<keyword evidence="5 9" id="KW-0418">Kinase</keyword>
<dbReference type="InterPro" id="IPR011009">
    <property type="entry name" value="Kinase-like_dom_sf"/>
</dbReference>
<evidence type="ECO:0000256" key="5">
    <source>
        <dbReference type="ARBA" id="ARBA00022777"/>
    </source>
</evidence>
<dbReference type="PANTHER" id="PTHR43289">
    <property type="entry name" value="MITOGEN-ACTIVATED PROTEIN KINASE KINASE KINASE 20-RELATED"/>
    <property type="match status" value="1"/>
</dbReference>
<dbReference type="SUPFAM" id="SSF56112">
    <property type="entry name" value="Protein kinase-like (PK-like)"/>
    <property type="match status" value="1"/>
</dbReference>
<keyword evidence="2" id="KW-0723">Serine/threonine-protein kinase</keyword>
<evidence type="ECO:0000256" key="2">
    <source>
        <dbReference type="ARBA" id="ARBA00022527"/>
    </source>
</evidence>
<evidence type="ECO:0000256" key="7">
    <source>
        <dbReference type="PROSITE-ProRule" id="PRU10141"/>
    </source>
</evidence>
<dbReference type="Gene3D" id="3.30.200.20">
    <property type="entry name" value="Phosphorylase Kinase, domain 1"/>
    <property type="match status" value="1"/>
</dbReference>
<dbReference type="FunFam" id="1.10.510.10:FF:000021">
    <property type="entry name" value="Serine/threonine protein kinase"/>
    <property type="match status" value="1"/>
</dbReference>
<sequence>MKCDPSLLQSLVHQSADPGAEAQPVIEHLEHCQHCRDELAALGGDPQSWCEVSEWLSAWMQLADSESCDTASAQEVDLSFLAPPAHPEMLGRIGRYDVESLLGHGGMGIVLRAHDSDLHRTVAVKVLAPQWAASPTARQRFAREAQAAASVAHENVIPIYNVEATATLPFLVMRYVPGMTLQQWVATHGPPDVGTILRVAGQLAEGLAAAHRRGLVHRDIKPGNVLVGHNIDRVWITDFGLARAADSMTLTRTGVIAGTPHYMSPEQARGEAIDHRSDLFSLGCVLYFLCSGRPPFDAENTLAVLHKIVSQRAFSLTHWRDDLPPSLVRLVQQLLQRSTERRPQDCQAVSEKIAEAQCEHQHGRRSRRRSIAGWRVALATVAVFTVATSATWGLMNWINQPAAVPRLRVWRNATPNHTSKNMGSFESMEHASSTFDFVATQIVASLDDPPTRQRIARLEADLAQAAENPDSVVFDPLKWKHSNWETPFQSVRNELVGLQAEVDNEMLQGFEDDRIWRKQIQNLETAIRQASDPRD</sequence>
<dbReference type="SMART" id="SM00220">
    <property type="entry name" value="S_TKc"/>
    <property type="match status" value="1"/>
</dbReference>
<evidence type="ECO:0000313" key="9">
    <source>
        <dbReference type="EMBL" id="QEG41697.1"/>
    </source>
</evidence>
<dbReference type="OrthoDB" id="6111975at2"/>
<name>A0A5B9QRG7_9BACT</name>
<keyword evidence="6 7" id="KW-0067">ATP-binding</keyword>
<evidence type="ECO:0000259" key="8">
    <source>
        <dbReference type="PROSITE" id="PS50011"/>
    </source>
</evidence>
<dbReference type="GO" id="GO:0004674">
    <property type="term" value="F:protein serine/threonine kinase activity"/>
    <property type="evidence" value="ECO:0007669"/>
    <property type="project" value="UniProtKB-KW"/>
</dbReference>
<feature type="binding site" evidence="7">
    <location>
        <position position="125"/>
    </location>
    <ligand>
        <name>ATP</name>
        <dbReference type="ChEBI" id="CHEBI:30616"/>
    </ligand>
</feature>
<dbReference type="PROSITE" id="PS50011">
    <property type="entry name" value="PROTEIN_KINASE_DOM"/>
    <property type="match status" value="1"/>
</dbReference>
<dbReference type="PROSITE" id="PS00108">
    <property type="entry name" value="PROTEIN_KINASE_ST"/>
    <property type="match status" value="1"/>
</dbReference>
<evidence type="ECO:0000313" key="10">
    <source>
        <dbReference type="Proteomes" id="UP000325286"/>
    </source>
</evidence>
<proteinExistence type="predicted"/>
<dbReference type="KEGG" id="rul:UC8_37230"/>
<keyword evidence="10" id="KW-1185">Reference proteome</keyword>
<evidence type="ECO:0000256" key="4">
    <source>
        <dbReference type="ARBA" id="ARBA00022741"/>
    </source>
</evidence>
<dbReference type="EMBL" id="CP042914">
    <property type="protein sequence ID" value="QEG41697.1"/>
    <property type="molecule type" value="Genomic_DNA"/>
</dbReference>
<keyword evidence="3 9" id="KW-0808">Transferase</keyword>
<evidence type="ECO:0000256" key="1">
    <source>
        <dbReference type="ARBA" id="ARBA00012513"/>
    </source>
</evidence>
<dbReference type="PROSITE" id="PS00107">
    <property type="entry name" value="PROTEIN_KINASE_ATP"/>
    <property type="match status" value="1"/>
</dbReference>
<dbReference type="EC" id="2.7.11.1" evidence="1"/>
<dbReference type="Gene3D" id="1.10.510.10">
    <property type="entry name" value="Transferase(Phosphotransferase) domain 1"/>
    <property type="match status" value="1"/>
</dbReference>
<dbReference type="InterPro" id="IPR008271">
    <property type="entry name" value="Ser/Thr_kinase_AS"/>
</dbReference>
<evidence type="ECO:0000256" key="3">
    <source>
        <dbReference type="ARBA" id="ARBA00022679"/>
    </source>
</evidence>
<reference evidence="9 10" key="1">
    <citation type="submission" date="2019-08" db="EMBL/GenBank/DDBJ databases">
        <title>Deep-cultivation of Planctomycetes and their phenomic and genomic characterization uncovers novel biology.</title>
        <authorList>
            <person name="Wiegand S."/>
            <person name="Jogler M."/>
            <person name="Boedeker C."/>
            <person name="Pinto D."/>
            <person name="Vollmers J."/>
            <person name="Rivas-Marin E."/>
            <person name="Kohn T."/>
            <person name="Peeters S.H."/>
            <person name="Heuer A."/>
            <person name="Rast P."/>
            <person name="Oberbeckmann S."/>
            <person name="Bunk B."/>
            <person name="Jeske O."/>
            <person name="Meyerdierks A."/>
            <person name="Storesund J.E."/>
            <person name="Kallscheuer N."/>
            <person name="Luecker S."/>
            <person name="Lage O.M."/>
            <person name="Pohl T."/>
            <person name="Merkel B.J."/>
            <person name="Hornburger P."/>
            <person name="Mueller R.-W."/>
            <person name="Bruemmer F."/>
            <person name="Labrenz M."/>
            <person name="Spormann A.M."/>
            <person name="Op den Camp H."/>
            <person name="Overmann J."/>
            <person name="Amann R."/>
            <person name="Jetten M.S.M."/>
            <person name="Mascher T."/>
            <person name="Medema M.H."/>
            <person name="Devos D.P."/>
            <person name="Kaster A.-K."/>
            <person name="Ovreas L."/>
            <person name="Rohde M."/>
            <person name="Galperin M.Y."/>
            <person name="Jogler C."/>
        </authorList>
    </citation>
    <scope>NUCLEOTIDE SEQUENCE [LARGE SCALE GENOMIC DNA]</scope>
    <source>
        <strain evidence="9 10">UC8</strain>
    </source>
</reference>
<dbReference type="InterPro" id="IPR000719">
    <property type="entry name" value="Prot_kinase_dom"/>
</dbReference>
<dbReference type="RefSeq" id="WP_068135336.1">
    <property type="nucleotide sequence ID" value="NZ_CP042914.1"/>
</dbReference>
<organism evidence="9 10">
    <name type="scientific">Roseimaritima ulvae</name>
    <dbReference type="NCBI Taxonomy" id="980254"/>
    <lineage>
        <taxon>Bacteria</taxon>
        <taxon>Pseudomonadati</taxon>
        <taxon>Planctomycetota</taxon>
        <taxon>Planctomycetia</taxon>
        <taxon>Pirellulales</taxon>
        <taxon>Pirellulaceae</taxon>
        <taxon>Roseimaritima</taxon>
    </lineage>
</organism>
<feature type="domain" description="Protein kinase" evidence="8">
    <location>
        <begin position="96"/>
        <end position="354"/>
    </location>
</feature>
<dbReference type="Proteomes" id="UP000325286">
    <property type="component" value="Chromosome"/>
</dbReference>
<dbReference type="PANTHER" id="PTHR43289:SF6">
    <property type="entry name" value="SERINE_THREONINE-PROTEIN KINASE NEKL-3"/>
    <property type="match status" value="1"/>
</dbReference>
<dbReference type="Pfam" id="PF00069">
    <property type="entry name" value="Pkinase"/>
    <property type="match status" value="1"/>
</dbReference>
<dbReference type="InterPro" id="IPR017441">
    <property type="entry name" value="Protein_kinase_ATP_BS"/>
</dbReference>
<dbReference type="GO" id="GO:0005524">
    <property type="term" value="F:ATP binding"/>
    <property type="evidence" value="ECO:0007669"/>
    <property type="project" value="UniProtKB-UniRule"/>
</dbReference>
<accession>A0A5B9QRG7</accession>
<gene>
    <name evidence="9" type="primary">prkC_21</name>
    <name evidence="9" type="ORF">UC8_37230</name>
</gene>